<dbReference type="Proteomes" id="UP000199406">
    <property type="component" value="Unassembled WGS sequence"/>
</dbReference>
<evidence type="ECO:0000313" key="2">
    <source>
        <dbReference type="Proteomes" id="UP000199406"/>
    </source>
</evidence>
<keyword evidence="2" id="KW-1185">Reference proteome</keyword>
<dbReference type="AlphaFoldDB" id="A0A1G7MF03"/>
<dbReference type="RefSeq" id="WP_091767399.1">
    <property type="nucleotide sequence ID" value="NZ_FNBT01000005.1"/>
</dbReference>
<accession>A0A1G7MF03</accession>
<protein>
    <submittedName>
        <fullName evidence="1">Uncharacterized protein</fullName>
    </submittedName>
</protein>
<name>A0A1G7MF03_9ACTN</name>
<dbReference type="EMBL" id="FNBT01000005">
    <property type="protein sequence ID" value="SDF60307.1"/>
    <property type="molecule type" value="Genomic_DNA"/>
</dbReference>
<reference evidence="2" key="1">
    <citation type="submission" date="2016-10" db="EMBL/GenBank/DDBJ databases">
        <authorList>
            <person name="Varghese N."/>
            <person name="Submissions S."/>
        </authorList>
    </citation>
    <scope>NUCLEOTIDE SEQUENCE [LARGE SCALE GENOMIC DNA]</scope>
    <source>
        <strain evidence="2">DSM 44268</strain>
    </source>
</reference>
<evidence type="ECO:0000313" key="1">
    <source>
        <dbReference type="EMBL" id="SDF60307.1"/>
    </source>
</evidence>
<organism evidence="1 2">
    <name type="scientific">Blastococcus aurantiacus</name>
    <dbReference type="NCBI Taxonomy" id="1550231"/>
    <lineage>
        <taxon>Bacteria</taxon>
        <taxon>Bacillati</taxon>
        <taxon>Actinomycetota</taxon>
        <taxon>Actinomycetes</taxon>
        <taxon>Geodermatophilales</taxon>
        <taxon>Geodermatophilaceae</taxon>
        <taxon>Blastococcus</taxon>
    </lineage>
</organism>
<proteinExistence type="predicted"/>
<gene>
    <name evidence="1" type="ORF">SAMN05660662_2675</name>
</gene>
<dbReference type="STRING" id="1550231.SAMN05660662_2675"/>
<dbReference type="OrthoDB" id="5178491at2"/>
<sequence length="355" mass="37100">MRAQTAAPYDYSRILRRTDPASSPLSLPIADQTVDVAAEMTGDLTATLPAIAAIWQQVSPDADTTGQMLRVLTAFTASAIAAGATTWHDVAVDDIASFIHAPGPSAGDVCRLRKNAVHGAYLALYDAGLFDDVSPAAGVDPVPEQVRNDDRGPIRTATHDEMLILRLATRLAVSSRAAHLSAAAVAICSASATTTEAPQVLWGHAGLTGDVPQLTLAGSPSATNDDEARIDARIVTLDRWEAEALTDWHTEVSAKDKPGKTSRAASATSVLYTGAQALDSNSAHAAVDQQVRKAFTIADLGRELGLSAGSLRLWAAARHVTEFATLITGANITGIDPFTLHRRVTRSGAPGPGSS</sequence>